<reference evidence="1 2" key="1">
    <citation type="submission" date="2018-04" db="EMBL/GenBank/DDBJ databases">
        <title>Complete genome sequence of Hydrogenophilus thermoluteolus TH-1.</title>
        <authorList>
            <person name="Arai H."/>
        </authorList>
    </citation>
    <scope>NUCLEOTIDE SEQUENCE [LARGE SCALE GENOMIC DNA]</scope>
    <source>
        <strain evidence="1 2">TH-1</strain>
    </source>
</reference>
<dbReference type="SUPFAM" id="SSF160980">
    <property type="entry name" value="SSO1389-like"/>
    <property type="match status" value="1"/>
</dbReference>
<name>A0A2Z6DX04_HYDTE</name>
<dbReference type="NCBIfam" id="TIGR02221">
    <property type="entry name" value="cas_TM1812"/>
    <property type="match status" value="1"/>
</dbReference>
<proteinExistence type="predicted"/>
<accession>A0A2Z6DX04</accession>
<evidence type="ECO:0000313" key="2">
    <source>
        <dbReference type="Proteomes" id="UP000262004"/>
    </source>
</evidence>
<dbReference type="InterPro" id="IPR011742">
    <property type="entry name" value="CRISPR-assoc_prot_TM1812"/>
</dbReference>
<organism evidence="1 2">
    <name type="scientific">Hydrogenophilus thermoluteolus</name>
    <name type="common">Pseudomonas hydrogenothermophila</name>
    <dbReference type="NCBI Taxonomy" id="297"/>
    <lineage>
        <taxon>Bacteria</taxon>
        <taxon>Pseudomonadati</taxon>
        <taxon>Pseudomonadota</taxon>
        <taxon>Hydrogenophilia</taxon>
        <taxon>Hydrogenophilales</taxon>
        <taxon>Hydrogenophilaceae</taxon>
        <taxon>Hydrogenophilus</taxon>
    </lineage>
</organism>
<protein>
    <submittedName>
        <fullName evidence="1">CRISPR-associated protein</fullName>
    </submittedName>
</protein>
<dbReference type="RefSeq" id="WP_119334769.1">
    <property type="nucleotide sequence ID" value="NZ_AP018558.1"/>
</dbReference>
<evidence type="ECO:0000313" key="1">
    <source>
        <dbReference type="EMBL" id="BBD76983.1"/>
    </source>
</evidence>
<dbReference type="KEGG" id="htl:HPTL_0715"/>
<dbReference type="AlphaFoldDB" id="A0A2Z6DX04"/>
<keyword evidence="2" id="KW-1185">Reference proteome</keyword>
<dbReference type="OrthoDB" id="5793884at2"/>
<dbReference type="EMBL" id="AP018558">
    <property type="protein sequence ID" value="BBD76983.1"/>
    <property type="molecule type" value="Genomic_DNA"/>
</dbReference>
<dbReference type="Proteomes" id="UP000262004">
    <property type="component" value="Chromosome"/>
</dbReference>
<gene>
    <name evidence="1" type="ORF">HPTL_0715</name>
</gene>
<dbReference type="InterPro" id="IPR013383">
    <property type="entry name" value="CRISPR-assoc_prot_DxTHG_CS"/>
</dbReference>
<dbReference type="NCBIfam" id="TIGR02549">
    <property type="entry name" value="CRISPR_DxTHG"/>
    <property type="match status" value="1"/>
</dbReference>
<sequence length="402" mass="44587">MTTLISFLGKSQLDSKTGYRTARYRMPDGTIHETAYLGLALAEHLAAERVILLGTESSMWDLLVENVAGDHAADELRLELFDAVKESRVTQSLLDDVAPSMAAQLGRPVASLLIPSCATFAEQQEVLTRLADHLHQGECVVLDLTHGFRHLAMLGFAAARYLVHARSVTVHGLYYGALDMTHNGVTPVVTLDGLAHLQEWAEAFEAYEASGDFSRFAPLLVQDGFPRTAADALERAWQLLMVTNVNDAAKSLQPVLKQLGEPLSGASELFRARLLKALRWSQESTLSEKLRRLALQSLKRGDTLRASIFGLEAFLAREVETADGDPLDFAQRKAADERFQEQARDGLHPDWKREAFWLLKNVRNSCAHGTPPSHARHAQLLRNPQQLARELEATLNRLTNTP</sequence>